<dbReference type="Pfam" id="PF00728">
    <property type="entry name" value="Glyco_hydro_20"/>
    <property type="match status" value="1"/>
</dbReference>
<dbReference type="GO" id="GO:0030203">
    <property type="term" value="P:glycosaminoglycan metabolic process"/>
    <property type="evidence" value="ECO:0007669"/>
    <property type="project" value="TreeGrafter"/>
</dbReference>
<dbReference type="InterPro" id="IPR017853">
    <property type="entry name" value="GH"/>
</dbReference>
<proteinExistence type="inferred from homology"/>
<dbReference type="Gene3D" id="3.20.20.80">
    <property type="entry name" value="Glycosidases"/>
    <property type="match status" value="2"/>
</dbReference>
<feature type="domain" description="Beta-hexosaminidase bacterial type N-terminal" evidence="7">
    <location>
        <begin position="5"/>
        <end position="154"/>
    </location>
</feature>
<comment type="catalytic activity">
    <reaction evidence="1">
        <text>Hydrolysis of terminal non-reducing N-acetyl-D-hexosamine residues in N-acetyl-beta-D-hexosaminides.</text>
        <dbReference type="EC" id="3.2.1.52"/>
    </reaction>
</comment>
<dbReference type="RefSeq" id="WP_034226568.1">
    <property type="nucleotide sequence ID" value="NZ_AXCW01000126.1"/>
</dbReference>
<protein>
    <recommendedName>
        <fullName evidence="3">beta-N-acetylhexosaminidase</fullName>
        <ecNumber evidence="3">3.2.1.52</ecNumber>
    </recommendedName>
</protein>
<dbReference type="GO" id="GO:0004563">
    <property type="term" value="F:beta-N-acetylhexosaminidase activity"/>
    <property type="evidence" value="ECO:0007669"/>
    <property type="project" value="UniProtKB-EC"/>
</dbReference>
<dbReference type="PRINTS" id="PR00738">
    <property type="entry name" value="GLHYDRLASE20"/>
</dbReference>
<accession>A0A021VPM9</accession>
<dbReference type="InterPro" id="IPR029018">
    <property type="entry name" value="Hex-like_dom2"/>
</dbReference>
<evidence type="ECO:0000259" key="6">
    <source>
        <dbReference type="Pfam" id="PF00728"/>
    </source>
</evidence>
<dbReference type="InterPro" id="IPR025705">
    <property type="entry name" value="Beta_hexosaminidase_sua/sub"/>
</dbReference>
<evidence type="ECO:0000256" key="1">
    <source>
        <dbReference type="ARBA" id="ARBA00001231"/>
    </source>
</evidence>
<dbReference type="EMBL" id="AXCW01000126">
    <property type="protein sequence ID" value="EYR63106.1"/>
    <property type="molecule type" value="Genomic_DNA"/>
</dbReference>
<dbReference type="PANTHER" id="PTHR22600">
    <property type="entry name" value="BETA-HEXOSAMINIDASE"/>
    <property type="match status" value="1"/>
</dbReference>
<dbReference type="InterPro" id="IPR015883">
    <property type="entry name" value="Glyco_hydro_20_cat"/>
</dbReference>
<dbReference type="Proteomes" id="UP000019753">
    <property type="component" value="Unassembled WGS sequence"/>
</dbReference>
<evidence type="ECO:0000256" key="5">
    <source>
        <dbReference type="ARBA" id="ARBA00023295"/>
    </source>
</evidence>
<comment type="similarity">
    <text evidence="2">Belongs to the glycosyl hydrolase 20 family.</text>
</comment>
<reference evidence="8 9" key="1">
    <citation type="submission" date="2014-01" db="EMBL/GenBank/DDBJ databases">
        <title>Actinotalea ferrariae CF5-4.</title>
        <authorList>
            <person name="Chen F."/>
            <person name="Li Y."/>
            <person name="Wang G."/>
        </authorList>
    </citation>
    <scope>NUCLEOTIDE SEQUENCE [LARGE SCALE GENOMIC DNA]</scope>
    <source>
        <strain evidence="8 9">CF5-4</strain>
    </source>
</reference>
<evidence type="ECO:0000259" key="7">
    <source>
        <dbReference type="Pfam" id="PF02838"/>
    </source>
</evidence>
<dbReference type="SUPFAM" id="SSF55545">
    <property type="entry name" value="beta-N-acetylhexosaminidase-like domain"/>
    <property type="match status" value="1"/>
</dbReference>
<evidence type="ECO:0000256" key="3">
    <source>
        <dbReference type="ARBA" id="ARBA00012663"/>
    </source>
</evidence>
<dbReference type="EC" id="3.2.1.52" evidence="3"/>
<evidence type="ECO:0000256" key="2">
    <source>
        <dbReference type="ARBA" id="ARBA00006285"/>
    </source>
</evidence>
<name>A0A021VPM9_9CELL</name>
<keyword evidence="4" id="KW-0378">Hydrolase</keyword>
<dbReference type="Gene3D" id="3.30.379.10">
    <property type="entry name" value="Chitobiase/beta-hexosaminidase domain 2-like"/>
    <property type="match status" value="1"/>
</dbReference>
<sequence>MDSLGILPTPVSARRAPGAPFAVVPGVRVVVGEEPDAVGVAVLAAGRIGDLLHEPVAVVHTDDGSPGALVLRLAAPPGAGPAELRDALTAIGLDRGLPLDLAREAYRITATPDRVELLAVTAAGLVRGAVSLLQMVVADAAPWLQIPCATVVDHPRLPWRGVLVDVSEVPLSVTDAQVLVSVMATLKLNVLHVRSADGTAWLPDLMEDGHPVPGGFAELQVHAAGRHIAVVPEVDVVGGAVPPSRTAEVLGRVAATTRAQVVHVGGRHLDGDPAAPAGRDVLARAVEDVAAAGAAVMAWQSAAAVLGCGRPPRHLLQVHDVTDPAVAAAAARGAGLVLSPPGLDLAGSATLRERHERDPRAEALAAGLPASAVHGLEAVLGDAHDGTRAGLFGLLLPAVTAVAEQAWSGAGASSWESFSERVAAERVRWGHDALYAPAPAEG</sequence>
<dbReference type="OrthoDB" id="5480482at2"/>
<dbReference type="GO" id="GO:0016020">
    <property type="term" value="C:membrane"/>
    <property type="evidence" value="ECO:0007669"/>
    <property type="project" value="TreeGrafter"/>
</dbReference>
<dbReference type="PANTHER" id="PTHR22600:SF57">
    <property type="entry name" value="BETA-N-ACETYLHEXOSAMINIDASE"/>
    <property type="match status" value="1"/>
</dbReference>
<dbReference type="AlphaFoldDB" id="A0A021VPM9"/>
<gene>
    <name evidence="8" type="ORF">N866_02890</name>
</gene>
<dbReference type="Pfam" id="PF02838">
    <property type="entry name" value="Glyco_hydro_20b"/>
    <property type="match status" value="1"/>
</dbReference>
<organism evidence="8 9">
    <name type="scientific">Actinotalea ferrariae CF5-4</name>
    <dbReference type="NCBI Taxonomy" id="948458"/>
    <lineage>
        <taxon>Bacteria</taxon>
        <taxon>Bacillati</taxon>
        <taxon>Actinomycetota</taxon>
        <taxon>Actinomycetes</taxon>
        <taxon>Micrococcales</taxon>
        <taxon>Cellulomonadaceae</taxon>
        <taxon>Actinotalea</taxon>
    </lineage>
</organism>
<evidence type="ECO:0000313" key="8">
    <source>
        <dbReference type="EMBL" id="EYR63106.1"/>
    </source>
</evidence>
<dbReference type="InterPro" id="IPR015882">
    <property type="entry name" value="HEX_bac_N"/>
</dbReference>
<feature type="domain" description="Glycoside hydrolase family 20 catalytic" evidence="6">
    <location>
        <begin position="158"/>
        <end position="236"/>
    </location>
</feature>
<comment type="caution">
    <text evidence="8">The sequence shown here is derived from an EMBL/GenBank/DDBJ whole genome shotgun (WGS) entry which is preliminary data.</text>
</comment>
<dbReference type="SUPFAM" id="SSF51445">
    <property type="entry name" value="(Trans)glycosidases"/>
    <property type="match status" value="1"/>
</dbReference>
<keyword evidence="5" id="KW-0326">Glycosidase</keyword>
<evidence type="ECO:0000313" key="9">
    <source>
        <dbReference type="Proteomes" id="UP000019753"/>
    </source>
</evidence>
<dbReference type="GO" id="GO:0005975">
    <property type="term" value="P:carbohydrate metabolic process"/>
    <property type="evidence" value="ECO:0007669"/>
    <property type="project" value="InterPro"/>
</dbReference>
<evidence type="ECO:0000256" key="4">
    <source>
        <dbReference type="ARBA" id="ARBA00022801"/>
    </source>
</evidence>
<keyword evidence="9" id="KW-1185">Reference proteome</keyword>